<accession>A0AAN7U037</accession>
<dbReference type="AlphaFoldDB" id="A0AAN7U037"/>
<evidence type="ECO:0000313" key="3">
    <source>
        <dbReference type="Proteomes" id="UP001344447"/>
    </source>
</evidence>
<protein>
    <submittedName>
        <fullName evidence="2">Uncharacterized protein</fullName>
    </submittedName>
</protein>
<keyword evidence="1" id="KW-0812">Transmembrane</keyword>
<dbReference type="EMBL" id="JAVFKY010000003">
    <property type="protein sequence ID" value="KAK5578768.1"/>
    <property type="molecule type" value="Genomic_DNA"/>
</dbReference>
<organism evidence="2 3">
    <name type="scientific">Dictyostelium firmibasis</name>
    <dbReference type="NCBI Taxonomy" id="79012"/>
    <lineage>
        <taxon>Eukaryota</taxon>
        <taxon>Amoebozoa</taxon>
        <taxon>Evosea</taxon>
        <taxon>Eumycetozoa</taxon>
        <taxon>Dictyostelia</taxon>
        <taxon>Dictyosteliales</taxon>
        <taxon>Dictyosteliaceae</taxon>
        <taxon>Dictyostelium</taxon>
    </lineage>
</organism>
<evidence type="ECO:0000256" key="1">
    <source>
        <dbReference type="SAM" id="Phobius"/>
    </source>
</evidence>
<feature type="transmembrane region" description="Helical" evidence="1">
    <location>
        <begin position="12"/>
        <end position="29"/>
    </location>
</feature>
<dbReference type="Proteomes" id="UP001344447">
    <property type="component" value="Unassembled WGS sequence"/>
</dbReference>
<keyword evidence="1" id="KW-0472">Membrane</keyword>
<proteinExistence type="predicted"/>
<gene>
    <name evidence="2" type="ORF">RB653_008441</name>
</gene>
<keyword evidence="1" id="KW-1133">Transmembrane helix</keyword>
<comment type="caution">
    <text evidence="2">The sequence shown here is derived from an EMBL/GenBank/DDBJ whole genome shotgun (WGS) entry which is preliminary data.</text>
</comment>
<keyword evidence="3" id="KW-1185">Reference proteome</keyword>
<sequence>MTKKKKNQIYVFLRGGKGVNLFLIQFLYVKMRKFLNMWLFNNPKFLFFS</sequence>
<evidence type="ECO:0000313" key="2">
    <source>
        <dbReference type="EMBL" id="KAK5578768.1"/>
    </source>
</evidence>
<name>A0AAN7U037_9MYCE</name>
<reference evidence="2 3" key="1">
    <citation type="submission" date="2023-11" db="EMBL/GenBank/DDBJ databases">
        <title>Dfirmibasis_genome.</title>
        <authorList>
            <person name="Edelbroek B."/>
            <person name="Kjellin J."/>
            <person name="Jerlstrom-Hultqvist J."/>
            <person name="Soderbom F."/>
        </authorList>
    </citation>
    <scope>NUCLEOTIDE SEQUENCE [LARGE SCALE GENOMIC DNA]</scope>
    <source>
        <strain evidence="2 3">TNS-C-14</strain>
    </source>
</reference>